<dbReference type="Gene3D" id="1.20.5.100">
    <property type="entry name" value="Cytochrome c1, transmembrane anchor, C-terminal"/>
    <property type="match status" value="1"/>
</dbReference>
<dbReference type="InterPro" id="IPR014026">
    <property type="entry name" value="UDP-Glc/GDP-Man_DH_dimer"/>
</dbReference>
<dbReference type="EMBL" id="ATAE01000041">
    <property type="protein sequence ID" value="ERN52044.1"/>
    <property type="molecule type" value="Genomic_DNA"/>
</dbReference>
<dbReference type="UniPathway" id="UPA00038">
    <property type="reaction ID" value="UER00491"/>
</dbReference>
<dbReference type="NCBIfam" id="TIGR03026">
    <property type="entry name" value="NDP-sugDHase"/>
    <property type="match status" value="1"/>
</dbReference>
<feature type="binding site" evidence="10">
    <location>
        <position position="122"/>
    </location>
    <ligand>
        <name>NAD(+)</name>
        <dbReference type="ChEBI" id="CHEBI:57540"/>
    </ligand>
</feature>
<accession>U6SJZ5</accession>
<dbReference type="RefSeq" id="WP_022629216.1">
    <property type="nucleotide sequence ID" value="NZ_ATAE01000041.1"/>
</dbReference>
<comment type="catalytic activity">
    <reaction evidence="6 7">
        <text>UDP-alpha-D-glucose + 2 NAD(+) + H2O = UDP-alpha-D-glucuronate + 2 NADH + 3 H(+)</text>
        <dbReference type="Rhea" id="RHEA:23596"/>
        <dbReference type="ChEBI" id="CHEBI:15377"/>
        <dbReference type="ChEBI" id="CHEBI:15378"/>
        <dbReference type="ChEBI" id="CHEBI:57540"/>
        <dbReference type="ChEBI" id="CHEBI:57945"/>
        <dbReference type="ChEBI" id="CHEBI:58052"/>
        <dbReference type="ChEBI" id="CHEBI:58885"/>
        <dbReference type="EC" id="1.1.1.22"/>
    </reaction>
</comment>
<dbReference type="Gene3D" id="3.40.50.720">
    <property type="entry name" value="NAD(P)-binding Rossmann-like Domain"/>
    <property type="match status" value="2"/>
</dbReference>
<evidence type="ECO:0000259" key="11">
    <source>
        <dbReference type="SMART" id="SM00984"/>
    </source>
</evidence>
<evidence type="ECO:0000256" key="9">
    <source>
        <dbReference type="PIRSR" id="PIRSR500134-2"/>
    </source>
</evidence>
<evidence type="ECO:0000256" key="5">
    <source>
        <dbReference type="ARBA" id="ARBA00023027"/>
    </source>
</evidence>
<feature type="binding site" evidence="10">
    <location>
        <position position="36"/>
    </location>
    <ligand>
        <name>NAD(+)</name>
        <dbReference type="ChEBI" id="CHEBI:57540"/>
    </ligand>
</feature>
<evidence type="ECO:0000256" key="7">
    <source>
        <dbReference type="PIRNR" id="PIRNR000124"/>
    </source>
</evidence>
<evidence type="ECO:0000256" key="2">
    <source>
        <dbReference type="ARBA" id="ARBA00006601"/>
    </source>
</evidence>
<feature type="active site" description="Nucleophile" evidence="8">
    <location>
        <position position="259"/>
    </location>
</feature>
<dbReference type="PIRSF" id="PIRSF000124">
    <property type="entry name" value="UDPglc_GDPman_dh"/>
    <property type="match status" value="1"/>
</dbReference>
<proteinExistence type="inferred from homology"/>
<dbReference type="InterPro" id="IPR036220">
    <property type="entry name" value="UDP-Glc/GDP-Man_DH_C_sf"/>
</dbReference>
<dbReference type="InterPro" id="IPR028357">
    <property type="entry name" value="UDPglc_DH_bac"/>
</dbReference>
<comment type="similarity">
    <text evidence="2 7">Belongs to the UDP-glucose/GDP-mannose dehydrogenase family.</text>
</comment>
<dbReference type="GO" id="GO:0051287">
    <property type="term" value="F:NAD binding"/>
    <property type="evidence" value="ECO:0007669"/>
    <property type="project" value="InterPro"/>
</dbReference>
<dbReference type="GO" id="GO:0000271">
    <property type="term" value="P:polysaccharide biosynthetic process"/>
    <property type="evidence" value="ECO:0007669"/>
    <property type="project" value="InterPro"/>
</dbReference>
<feature type="binding site" evidence="10">
    <location>
        <position position="31"/>
    </location>
    <ligand>
        <name>NAD(+)</name>
        <dbReference type="ChEBI" id="CHEBI:57540"/>
    </ligand>
</feature>
<dbReference type="GO" id="GO:0003979">
    <property type="term" value="F:UDP-glucose 6-dehydrogenase activity"/>
    <property type="evidence" value="ECO:0007669"/>
    <property type="project" value="UniProtKB-EC"/>
</dbReference>
<evidence type="ECO:0000313" key="12">
    <source>
        <dbReference type="EMBL" id="ERN52044.1"/>
    </source>
</evidence>
<comment type="caution">
    <text evidence="12">The sequence shown here is derived from an EMBL/GenBank/DDBJ whole genome shotgun (WGS) entry which is preliminary data.</text>
</comment>
<dbReference type="PIRSF" id="PIRSF500134">
    <property type="entry name" value="UDPglc_DH_bac"/>
    <property type="match status" value="1"/>
</dbReference>
<feature type="binding site" evidence="9">
    <location>
        <begin position="248"/>
        <end position="252"/>
    </location>
    <ligand>
        <name>substrate</name>
    </ligand>
</feature>
<evidence type="ECO:0000256" key="4">
    <source>
        <dbReference type="ARBA" id="ARBA00023002"/>
    </source>
</evidence>
<evidence type="ECO:0000256" key="1">
    <source>
        <dbReference type="ARBA" id="ARBA00004701"/>
    </source>
</evidence>
<comment type="pathway">
    <text evidence="1">Nucleotide-sugar biosynthesis; UDP-alpha-D-glucuronate biosynthesis; UDP-alpha-D-glucuronate from UDP-alpha-D-glucose: step 1/1.</text>
</comment>
<feature type="binding site" evidence="9">
    <location>
        <begin position="151"/>
        <end position="154"/>
    </location>
    <ligand>
        <name>substrate</name>
    </ligand>
</feature>
<protein>
    <recommendedName>
        <fullName evidence="3 7">UDP-glucose 6-dehydrogenase</fullName>
        <ecNumber evidence="3 7">1.1.1.22</ecNumber>
    </recommendedName>
</protein>
<sequence>MKKITVVGTGYVGLVTGVALAEIGHHVVCLDKDVEKVELMCSGISPIYEAGLEGYLAHHLRTERLEFTTDPAVAIDGAELVFIAVGTPELADGSADLSYLREACMTVAEYLSGPATIVIKSTVPVGTNDLIEQLINEHALYPISVVSNPEFLREGQALYDTFQAERIVIGSENKATGELLQEVYAPLARPVFHTDRRSAELIKYASNAFLATKISFINEMAALCDQLGANVDDVAWGMGMDTRIGHSFLKAGAGYGGSCFPKDTKALVQIAKEVEHDFQLMKAVIDINDFQRHRILKWMKDHYTNMRGLRIAVLGLSFKPNTDDIREAPSLKLIEALIECGADVVAYDPAAIPNAKEVLAERICYAYSVEEAIEKADGCLIMTEWNEIKETPIEVYHYLMEHAVVFDGRNCYSLEDAKRAGVMYYSVGRNYASRRSGDGVKGKD</sequence>
<gene>
    <name evidence="12" type="ORF">A33I_18295</name>
</gene>
<feature type="binding site" evidence="10">
    <location>
        <position position="154"/>
    </location>
    <ligand>
        <name>NAD(+)</name>
        <dbReference type="ChEBI" id="CHEBI:57540"/>
    </ligand>
</feature>
<dbReference type="EC" id="1.1.1.22" evidence="3 7"/>
<reference evidence="12 13" key="1">
    <citation type="journal article" date="2013" name="Genome Announc.">
        <title>Genome Sequence of the Extreme Obligate Alkaliphile Bacillus marmarensis Strain DSM 21297.</title>
        <authorList>
            <person name="Wernick D.G."/>
            <person name="Choi K.Y."/>
            <person name="Tat C.A."/>
            <person name="Lafontaine Rivera J.G."/>
            <person name="Liao J.C."/>
        </authorList>
    </citation>
    <scope>NUCLEOTIDE SEQUENCE [LARGE SCALE GENOMIC DNA]</scope>
    <source>
        <strain evidence="12 13">DSM 21297</strain>
    </source>
</reference>
<dbReference type="SMART" id="SM00984">
    <property type="entry name" value="UDPG_MGDP_dh_C"/>
    <property type="match status" value="1"/>
</dbReference>
<feature type="binding site" evidence="9">
    <location>
        <position position="319"/>
    </location>
    <ligand>
        <name>substrate</name>
    </ligand>
</feature>
<dbReference type="Pfam" id="PF03720">
    <property type="entry name" value="UDPG_MGDP_dh_C"/>
    <property type="match status" value="1"/>
</dbReference>
<evidence type="ECO:0000256" key="8">
    <source>
        <dbReference type="PIRSR" id="PIRSR500134-1"/>
    </source>
</evidence>
<feature type="binding site" evidence="9">
    <location>
        <position position="256"/>
    </location>
    <ligand>
        <name>substrate</name>
    </ligand>
</feature>
<evidence type="ECO:0000256" key="10">
    <source>
        <dbReference type="PIRSR" id="PIRSR500134-3"/>
    </source>
</evidence>
<dbReference type="Pfam" id="PF00984">
    <property type="entry name" value="UDPG_MGDP_dh"/>
    <property type="match status" value="1"/>
</dbReference>
<dbReference type="SUPFAM" id="SSF51735">
    <property type="entry name" value="NAD(P)-binding Rossmann-fold domains"/>
    <property type="match status" value="1"/>
</dbReference>
<dbReference type="InterPro" id="IPR001732">
    <property type="entry name" value="UDP-Glc/GDP-Man_DH_N"/>
</dbReference>
<keyword evidence="5 7" id="KW-0520">NAD</keyword>
<keyword evidence="4 7" id="KW-0560">Oxidoreductase</keyword>
<dbReference type="InterPro" id="IPR036291">
    <property type="entry name" value="NAD(P)-bd_dom_sf"/>
</dbReference>
<dbReference type="InterPro" id="IPR008927">
    <property type="entry name" value="6-PGluconate_DH-like_C_sf"/>
</dbReference>
<dbReference type="PATRIC" id="fig|1188261.3.peg.3147"/>
<dbReference type="Pfam" id="PF03721">
    <property type="entry name" value="UDPG_MGDP_dh_N"/>
    <property type="match status" value="1"/>
</dbReference>
<keyword evidence="13" id="KW-1185">Reference proteome</keyword>
<feature type="binding site" evidence="9">
    <location>
        <position position="203"/>
    </location>
    <ligand>
        <name>substrate</name>
    </ligand>
</feature>
<dbReference type="PANTHER" id="PTHR43750">
    <property type="entry name" value="UDP-GLUCOSE 6-DEHYDROGENASE TUAD"/>
    <property type="match status" value="1"/>
</dbReference>
<dbReference type="SUPFAM" id="SSF52413">
    <property type="entry name" value="UDP-glucose/GDP-mannose dehydrogenase C-terminal domain"/>
    <property type="match status" value="1"/>
</dbReference>
<name>U6SJZ5_9BACI</name>
<dbReference type="AlphaFoldDB" id="U6SJZ5"/>
<feature type="binding site" evidence="10">
    <location>
        <position position="326"/>
    </location>
    <ligand>
        <name>NAD(+)</name>
        <dbReference type="ChEBI" id="CHEBI:57540"/>
    </ligand>
</feature>
<feature type="binding site" evidence="10">
    <location>
        <position position="262"/>
    </location>
    <ligand>
        <name>NAD(+)</name>
        <dbReference type="ChEBI" id="CHEBI:57540"/>
    </ligand>
</feature>
<evidence type="ECO:0000313" key="13">
    <source>
        <dbReference type="Proteomes" id="UP000017170"/>
    </source>
</evidence>
<dbReference type="PANTHER" id="PTHR43750:SF4">
    <property type="entry name" value="UDP-GLUCOSE 6-DEHYDROGENASE YWQF"/>
    <property type="match status" value="1"/>
</dbReference>
<dbReference type="InterPro" id="IPR014027">
    <property type="entry name" value="UDP-Glc/GDP-Man_DH_C"/>
</dbReference>
<dbReference type="InterPro" id="IPR017476">
    <property type="entry name" value="UDP-Glc/GDP-Man"/>
</dbReference>
<feature type="binding site" evidence="10">
    <location>
        <position position="87"/>
    </location>
    <ligand>
        <name>NAD(+)</name>
        <dbReference type="ChEBI" id="CHEBI:57540"/>
    </ligand>
</feature>
<feature type="domain" description="UDP-glucose/GDP-mannose dehydrogenase C-terminal" evidence="11">
    <location>
        <begin position="312"/>
        <end position="414"/>
    </location>
</feature>
<dbReference type="GO" id="GO:0006065">
    <property type="term" value="P:UDP-glucuronate biosynthetic process"/>
    <property type="evidence" value="ECO:0007669"/>
    <property type="project" value="UniProtKB-UniPathway"/>
</dbReference>
<evidence type="ECO:0000256" key="3">
    <source>
        <dbReference type="ARBA" id="ARBA00012954"/>
    </source>
</evidence>
<dbReference type="SUPFAM" id="SSF48179">
    <property type="entry name" value="6-phosphogluconate dehydrogenase C-terminal domain-like"/>
    <property type="match status" value="1"/>
</dbReference>
<dbReference type="Proteomes" id="UP000017170">
    <property type="component" value="Unassembled WGS sequence"/>
</dbReference>
<evidence type="ECO:0000256" key="6">
    <source>
        <dbReference type="ARBA" id="ARBA00047473"/>
    </source>
</evidence>
<organism evidence="12 13">
    <name type="scientific">Alkalihalophilus marmarensis DSM 21297</name>
    <dbReference type="NCBI Taxonomy" id="1188261"/>
    <lineage>
        <taxon>Bacteria</taxon>
        <taxon>Bacillati</taxon>
        <taxon>Bacillota</taxon>
        <taxon>Bacilli</taxon>
        <taxon>Bacillales</taxon>
        <taxon>Bacillaceae</taxon>
        <taxon>Alkalihalophilus</taxon>
    </lineage>
</organism>